<accession>A0A1I6ZW49</accession>
<dbReference type="OrthoDB" id="9763354at2"/>
<dbReference type="RefSeq" id="WP_090248182.1">
    <property type="nucleotide sequence ID" value="NZ_FPAS01000002.1"/>
</dbReference>
<keyword evidence="3" id="KW-1185">Reference proteome</keyword>
<proteinExistence type="predicted"/>
<evidence type="ECO:0000313" key="2">
    <source>
        <dbReference type="EMBL" id="SFT66913.1"/>
    </source>
</evidence>
<sequence>MKYTLILFSLLFCLNLYGQENDYKLAEFYYNKGELEKALPYLQKVYQEDHRSFIFDKLLICTQEIEGQKAGIKLLKEQIDFYPNDINYSVQLGKLYEETGDQKSADKIYNDLIENNPQRSTNIINLATAFRGMNKPLLALEVLEQGRKNLGNTYPLHFQFAQVYSDLDRKEDMVNEYITLLDYNERMLNTVTNVLPRYIDFENPKSEDVLLLKRLLLENIQRSPNTTSYTDLLIWTFIQTKEFNAAYIQAKALDKRTRSEGEKLIEMGTIALNNKAYTEARKAFAYVMELGPNSPYYYQSEYYYLQTSFLEITENKIYDKAQLAQTIEAYQASIERIGYNNEVVPIALGLAHIQTYYSQEITAAKTLLERVLQIEGLYGKDLAETKMALADVLVIQNDIWEASLLYMQVESQFKFETIGAEAKFKNAQVFYYAGDFEWAQSQLKVLKQSTSKLIANDALELSLLITDNLGLDSNYNAMRQFANADLLLEQHKYEEAFAKYDSILKFLPFHGLADEVLLRKAQAYEELQEWDKAIEALELITTKYASDILMDNALMELGIIYEVHKGDKTKAMEYYLRLMKEHRGSLFVTEARKRYRNLQAETTS</sequence>
<name>A0A1I6ZW49_9FLAO</name>
<gene>
    <name evidence="2" type="ORF">SAMN05216474_1666</name>
</gene>
<dbReference type="STRING" id="477690.SAMN05216474_1666"/>
<dbReference type="Pfam" id="PF13174">
    <property type="entry name" value="TPR_6"/>
    <property type="match status" value="4"/>
</dbReference>
<protein>
    <submittedName>
        <fullName evidence="2">Tetratricopeptide repeat-containing protein</fullName>
    </submittedName>
</protein>
<evidence type="ECO:0000256" key="1">
    <source>
        <dbReference type="PROSITE-ProRule" id="PRU00339"/>
    </source>
</evidence>
<dbReference type="PROSITE" id="PS50005">
    <property type="entry name" value="TPR"/>
    <property type="match status" value="1"/>
</dbReference>
<dbReference type="Proteomes" id="UP000236454">
    <property type="component" value="Unassembled WGS sequence"/>
</dbReference>
<organism evidence="2 3">
    <name type="scientific">Lishizhenia tianjinensis</name>
    <dbReference type="NCBI Taxonomy" id="477690"/>
    <lineage>
        <taxon>Bacteria</taxon>
        <taxon>Pseudomonadati</taxon>
        <taxon>Bacteroidota</taxon>
        <taxon>Flavobacteriia</taxon>
        <taxon>Flavobacteriales</taxon>
        <taxon>Crocinitomicaceae</taxon>
        <taxon>Lishizhenia</taxon>
    </lineage>
</organism>
<dbReference type="EMBL" id="FPAS01000002">
    <property type="protein sequence ID" value="SFT66913.1"/>
    <property type="molecule type" value="Genomic_DNA"/>
</dbReference>
<dbReference type="AlphaFoldDB" id="A0A1I6ZW49"/>
<feature type="repeat" description="TPR" evidence="1">
    <location>
        <begin position="86"/>
        <end position="119"/>
    </location>
</feature>
<dbReference type="InterPro" id="IPR019734">
    <property type="entry name" value="TPR_rpt"/>
</dbReference>
<dbReference type="SUPFAM" id="SSF48452">
    <property type="entry name" value="TPR-like"/>
    <property type="match status" value="2"/>
</dbReference>
<dbReference type="SMART" id="SM00028">
    <property type="entry name" value="TPR"/>
    <property type="match status" value="6"/>
</dbReference>
<dbReference type="InterPro" id="IPR011990">
    <property type="entry name" value="TPR-like_helical_dom_sf"/>
</dbReference>
<dbReference type="Gene3D" id="1.25.40.10">
    <property type="entry name" value="Tetratricopeptide repeat domain"/>
    <property type="match status" value="3"/>
</dbReference>
<keyword evidence="1" id="KW-0802">TPR repeat</keyword>
<reference evidence="2 3" key="1">
    <citation type="submission" date="2016-10" db="EMBL/GenBank/DDBJ databases">
        <authorList>
            <person name="de Groot N.N."/>
        </authorList>
    </citation>
    <scope>NUCLEOTIDE SEQUENCE [LARGE SCALE GENOMIC DNA]</scope>
    <source>
        <strain evidence="2 3">CGMCC 1.7005</strain>
    </source>
</reference>
<evidence type="ECO:0000313" key="3">
    <source>
        <dbReference type="Proteomes" id="UP000236454"/>
    </source>
</evidence>